<comment type="caution">
    <text evidence="4">The sequence shown here is derived from an EMBL/GenBank/DDBJ whole genome shotgun (WGS) entry which is preliminary data.</text>
</comment>
<dbReference type="EMBL" id="JBHRTA010000008">
    <property type="protein sequence ID" value="MFC3196377.1"/>
    <property type="molecule type" value="Genomic_DNA"/>
</dbReference>
<dbReference type="InterPro" id="IPR000683">
    <property type="entry name" value="Gfo/Idh/MocA-like_OxRdtase_N"/>
</dbReference>
<dbReference type="PANTHER" id="PTHR43818">
    <property type="entry name" value="BCDNA.GH03377"/>
    <property type="match status" value="1"/>
</dbReference>
<dbReference type="PROSITE" id="PS51257">
    <property type="entry name" value="PROKAR_LIPOPROTEIN"/>
    <property type="match status" value="1"/>
</dbReference>
<keyword evidence="1" id="KW-0560">Oxidoreductase</keyword>
<evidence type="ECO:0000313" key="5">
    <source>
        <dbReference type="Proteomes" id="UP001595526"/>
    </source>
</evidence>
<protein>
    <submittedName>
        <fullName evidence="4">Oxidoreductase C-terminal domain-containing protein</fullName>
    </submittedName>
</protein>
<dbReference type="PANTHER" id="PTHR43818:SF11">
    <property type="entry name" value="BCDNA.GH03377"/>
    <property type="match status" value="1"/>
</dbReference>
<dbReference type="Gene3D" id="3.40.50.720">
    <property type="entry name" value="NAD(P)-binding Rossmann-like Domain"/>
    <property type="match status" value="1"/>
</dbReference>
<evidence type="ECO:0000259" key="3">
    <source>
        <dbReference type="Pfam" id="PF16490"/>
    </source>
</evidence>
<dbReference type="Pfam" id="PF16490">
    <property type="entry name" value="Oxidoreduct_C"/>
    <property type="match status" value="1"/>
</dbReference>
<dbReference type="SUPFAM" id="SSF51735">
    <property type="entry name" value="NAD(P)-binding Rossmann-fold domains"/>
    <property type="match status" value="1"/>
</dbReference>
<sequence length="466" mass="52580">MNRQKSLFSLAAVATLMACNPNKENVQQKDIQLITVAPGHFHAALVQKSMYPEVDSIVHVYAPDGLELDAHLALIDRYNTREDKPTAWEQVVYRGDDFFEKMLQERKGNVVVLAGNNQHKIDYITQSVDAGLHVLADKPMVINADGFAELKRAFATASEKGVVLYDIMTERYEINTMLQKALSQVPDFFGGLVTGSVEDPAITKESIHHFFKEVSGKPLVRPAWFYDTRQQGEGLVDVTTHLVDLVQWESFPDQVIDYHQDIQLVSATRWPTKLTPAQFERSTGQKQIPSFLSEAVDENGNLEVFANGEINYMLKGIHAKVSVIWNFEAPLGTGDTHYSIMRGQHANLIIKQEKEEQYKPVLYVESTGTRDRQAFESTLTKAIKQLGATYKGLTFEQVGDGRYRITVDPSLVTTHEEHFAEVTEKYLGFLQSGNMPDWEVPNMIAKYYLTTKALAEARTVRSDQTN</sequence>
<evidence type="ECO:0000259" key="2">
    <source>
        <dbReference type="Pfam" id="PF01408"/>
    </source>
</evidence>
<keyword evidence="5" id="KW-1185">Reference proteome</keyword>
<dbReference type="Proteomes" id="UP001595526">
    <property type="component" value="Unassembled WGS sequence"/>
</dbReference>
<accession>A0ABV7JM13</accession>
<evidence type="ECO:0000256" key="1">
    <source>
        <dbReference type="ARBA" id="ARBA00023002"/>
    </source>
</evidence>
<reference evidence="5" key="1">
    <citation type="journal article" date="2019" name="Int. J. Syst. Evol. Microbiol.">
        <title>The Global Catalogue of Microorganisms (GCM) 10K type strain sequencing project: providing services to taxonomists for standard genome sequencing and annotation.</title>
        <authorList>
            <consortium name="The Broad Institute Genomics Platform"/>
            <consortium name="The Broad Institute Genome Sequencing Center for Infectious Disease"/>
            <person name="Wu L."/>
            <person name="Ma J."/>
        </authorList>
    </citation>
    <scope>NUCLEOTIDE SEQUENCE [LARGE SCALE GENOMIC DNA]</scope>
    <source>
        <strain evidence="5">KCTC 52416</strain>
    </source>
</reference>
<dbReference type="InterPro" id="IPR050463">
    <property type="entry name" value="Gfo/Idh/MocA_oxidrdct_glycsds"/>
</dbReference>
<dbReference type="InterPro" id="IPR036291">
    <property type="entry name" value="NAD(P)-bd_dom_sf"/>
</dbReference>
<feature type="domain" description="Putative oxidoreductase C-terminal" evidence="3">
    <location>
        <begin position="178"/>
        <end position="457"/>
    </location>
</feature>
<dbReference type="InterPro" id="IPR032459">
    <property type="entry name" value="Oxidoreduct_C"/>
</dbReference>
<feature type="domain" description="Gfo/Idh/MocA-like oxidoreductase N-terminal" evidence="2">
    <location>
        <begin position="75"/>
        <end position="164"/>
    </location>
</feature>
<dbReference type="Pfam" id="PF01408">
    <property type="entry name" value="GFO_IDH_MocA"/>
    <property type="match status" value="1"/>
</dbReference>
<name>A0ABV7JM13_9SPHI</name>
<organism evidence="4 5">
    <name type="scientific">Parapedobacter deserti</name>
    <dbReference type="NCBI Taxonomy" id="1912957"/>
    <lineage>
        <taxon>Bacteria</taxon>
        <taxon>Pseudomonadati</taxon>
        <taxon>Bacteroidota</taxon>
        <taxon>Sphingobacteriia</taxon>
        <taxon>Sphingobacteriales</taxon>
        <taxon>Sphingobacteriaceae</taxon>
        <taxon>Parapedobacter</taxon>
    </lineage>
</organism>
<dbReference type="RefSeq" id="WP_379019030.1">
    <property type="nucleotide sequence ID" value="NZ_JBHRTA010000008.1"/>
</dbReference>
<gene>
    <name evidence="4" type="ORF">ACFOET_02000</name>
</gene>
<proteinExistence type="predicted"/>
<evidence type="ECO:0000313" key="4">
    <source>
        <dbReference type="EMBL" id="MFC3196377.1"/>
    </source>
</evidence>